<gene>
    <name evidence="2" type="ORF">O6P33_10385</name>
</gene>
<proteinExistence type="predicted"/>
<keyword evidence="3" id="KW-1185">Reference proteome</keyword>
<dbReference type="InterPro" id="IPR021302">
    <property type="entry name" value="DUF2780_VcgC/VcgE"/>
</dbReference>
<feature type="chain" id="PRO_5042164424" evidence="1">
    <location>
        <begin position="26"/>
        <end position="184"/>
    </location>
</feature>
<dbReference type="KEGG" id="dce:O6P33_10385"/>
<reference evidence="2 3" key="1">
    <citation type="submission" date="2022-12" db="EMBL/GenBank/DDBJ databases">
        <title>Coexistence and Characterization of a Novel Tigecycline Resistance gene tet(X) variant and blaNDM-1 in a Pseudomonas caeni Isolate of Chicken Origin.</title>
        <authorList>
            <person name="Lu X."/>
            <person name="Zhang L."/>
            <person name="Li R."/>
            <person name="Wang Z."/>
        </authorList>
    </citation>
    <scope>NUCLEOTIDE SEQUENCE [LARGE SCALE GENOMIC DNA]</scope>
    <source>
        <strain evidence="2 3">CE14</strain>
    </source>
</reference>
<organism evidence="2 3">
    <name type="scientific">Denitrificimonas caeni</name>
    <dbReference type="NCBI Taxonomy" id="521720"/>
    <lineage>
        <taxon>Bacteria</taxon>
        <taxon>Pseudomonadati</taxon>
        <taxon>Pseudomonadota</taxon>
        <taxon>Gammaproteobacteria</taxon>
        <taxon>Pseudomonadales</taxon>
        <taxon>Pseudomonadaceae</taxon>
        <taxon>Denitrificimonas</taxon>
    </lineage>
</organism>
<dbReference type="Proteomes" id="UP001212189">
    <property type="component" value="Chromosome"/>
</dbReference>
<dbReference type="Pfam" id="PF11075">
    <property type="entry name" value="DUF2780"/>
    <property type="match status" value="1"/>
</dbReference>
<dbReference type="RefSeq" id="WP_269817709.1">
    <property type="nucleotide sequence ID" value="NZ_CP114976.1"/>
</dbReference>
<keyword evidence="1" id="KW-0732">Signal</keyword>
<protein>
    <submittedName>
        <fullName evidence="2">DUF2780 domain-containing protein</fullName>
    </submittedName>
</protein>
<dbReference type="AlphaFoldDB" id="A0AAE9VME8"/>
<accession>A0AAE9VME8</accession>
<name>A0AAE9VME8_9GAMM</name>
<evidence type="ECO:0000256" key="1">
    <source>
        <dbReference type="SAM" id="SignalP"/>
    </source>
</evidence>
<dbReference type="EMBL" id="CP114976">
    <property type="protein sequence ID" value="WBE24765.1"/>
    <property type="molecule type" value="Genomic_DNA"/>
</dbReference>
<evidence type="ECO:0000313" key="3">
    <source>
        <dbReference type="Proteomes" id="UP001212189"/>
    </source>
</evidence>
<feature type="signal peptide" evidence="1">
    <location>
        <begin position="1"/>
        <end position="25"/>
    </location>
</feature>
<sequence length="184" mass="18267">MIKTNLSITLALALGLSAVTGSAHAFSLGDAAKLTSAVVAPDSAAGQTAELMNRLTDLNVSSEQAVGGTSALLNLAKNQLPSTDYSQLLSSVPALANLSGNGSDSTAGAIGGLLGKSNPLAKQPAQAAGIQSMTDVAAQFSNLGMDSGMVSQFAPVLLQFIGNQGVGQPLLGTLTSLWTGQPAG</sequence>
<evidence type="ECO:0000313" key="2">
    <source>
        <dbReference type="EMBL" id="WBE24765.1"/>
    </source>
</evidence>